<dbReference type="EMBL" id="CP159485">
    <property type="protein sequence ID" value="XCI30052.1"/>
    <property type="molecule type" value="Genomic_DNA"/>
</dbReference>
<organism evidence="1">
    <name type="scientific">Proteinivorax hydrogeniformans</name>
    <dbReference type="NCBI Taxonomy" id="1826727"/>
    <lineage>
        <taxon>Bacteria</taxon>
        <taxon>Bacillati</taxon>
        <taxon>Bacillota</taxon>
        <taxon>Clostridia</taxon>
        <taxon>Eubacteriales</taxon>
        <taxon>Proteinivoracaceae</taxon>
        <taxon>Proteinivorax</taxon>
    </lineage>
</organism>
<dbReference type="AlphaFoldDB" id="A0AAU8HXI5"/>
<dbReference type="InterPro" id="IPR015231">
    <property type="entry name" value="DUF1934"/>
</dbReference>
<protein>
    <submittedName>
        <fullName evidence="1">DUF1934 domain-containing protein</fullName>
    </submittedName>
</protein>
<reference evidence="1" key="2">
    <citation type="submission" date="2024-06" db="EMBL/GenBank/DDBJ databases">
        <authorList>
            <person name="Petrova K.O."/>
            <person name="Toshchakov S.V."/>
            <person name="Boltjanskaja Y.V."/>
            <person name="Kevbrin V.V."/>
        </authorList>
    </citation>
    <scope>NUCLEOTIDE SEQUENCE</scope>
    <source>
        <strain evidence="1">Z-710</strain>
    </source>
</reference>
<dbReference type="InterPro" id="IPR012674">
    <property type="entry name" value="Calycin"/>
</dbReference>
<reference evidence="1" key="1">
    <citation type="journal article" date="2018" name="Antonie Van Leeuwenhoek">
        <title>Proteinivorax hydrogeniformans sp. nov., an anaerobic, haloalkaliphilic bacterium fermenting proteinaceous compounds with high hydrogen production.</title>
        <authorList>
            <person name="Boltyanskaya Y."/>
            <person name="Detkova E."/>
            <person name="Pimenov N."/>
            <person name="Kevbrin V."/>
        </authorList>
    </citation>
    <scope>NUCLEOTIDE SEQUENCE</scope>
    <source>
        <strain evidence="1">Z-710</strain>
    </source>
</reference>
<gene>
    <name evidence="1" type="ORF">PRVXH_002620</name>
</gene>
<dbReference type="SUPFAM" id="SSF50814">
    <property type="entry name" value="Lipocalins"/>
    <property type="match status" value="1"/>
</dbReference>
<dbReference type="Pfam" id="PF09148">
    <property type="entry name" value="DUF1934"/>
    <property type="match status" value="1"/>
</dbReference>
<name>A0AAU8HXI5_9FIRM</name>
<evidence type="ECO:0000313" key="1">
    <source>
        <dbReference type="EMBL" id="XCI30052.1"/>
    </source>
</evidence>
<sequence length="135" mass="14825">MNLTISSSQKNDGESSNIQVDAKGKLYNKNGTDYIVYDEPEGTGLEGTITTVKVKDNQVTLIRSGQTGMKQVFLSGKQTQSLYKTPYGSFPMEVQSEKVEIQRSTDGIKIRLKYNLNVAGQSVGQQTLSLNALKL</sequence>
<dbReference type="Gene3D" id="2.40.128.20">
    <property type="match status" value="1"/>
</dbReference>
<accession>A0AAU8HXI5</accession>
<proteinExistence type="predicted"/>
<dbReference type="RefSeq" id="WP_353894597.1">
    <property type="nucleotide sequence ID" value="NZ_CP159485.1"/>
</dbReference>